<gene>
    <name evidence="1" type="ORF">T235_01880</name>
</gene>
<evidence type="ECO:0000313" key="2">
    <source>
        <dbReference type="Proteomes" id="UP000034980"/>
    </source>
</evidence>
<dbReference type="Proteomes" id="UP000034980">
    <property type="component" value="Unassembled WGS sequence"/>
</dbReference>
<evidence type="ECO:0008006" key="3">
    <source>
        <dbReference type="Google" id="ProtNLM"/>
    </source>
</evidence>
<dbReference type="InterPro" id="IPR025427">
    <property type="entry name" value="DUF4160"/>
</dbReference>
<dbReference type="EMBL" id="AYYF01000366">
    <property type="protein sequence ID" value="ETK13400.1"/>
    <property type="molecule type" value="Genomic_DNA"/>
</dbReference>
<proteinExistence type="predicted"/>
<organism evidence="1 2">
    <name type="scientific">Tannerella sp. oral taxon BU063 isolate Cell 8/11</name>
    <dbReference type="NCBI Taxonomy" id="1411915"/>
    <lineage>
        <taxon>Bacteria</taxon>
        <taxon>Pseudomonadati</taxon>
        <taxon>Bacteroidota</taxon>
        <taxon>Bacteroidia</taxon>
        <taxon>Bacteroidales</taxon>
        <taxon>Tannerellaceae</taxon>
        <taxon>Tannerella</taxon>
    </lineage>
</organism>
<evidence type="ECO:0000313" key="1">
    <source>
        <dbReference type="EMBL" id="ETK13400.1"/>
    </source>
</evidence>
<name>W2D1W6_9BACT</name>
<reference evidence="1 2" key="1">
    <citation type="submission" date="2013-11" db="EMBL/GenBank/DDBJ databases">
        <title>Single cell genomics of uncultured Tannerella BU063 (oral taxon 286).</title>
        <authorList>
            <person name="Beall C.J."/>
            <person name="Campbell A.G."/>
            <person name="Griffen A.L."/>
            <person name="Podar M."/>
            <person name="Leys E.J."/>
        </authorList>
    </citation>
    <scope>NUCLEOTIDE SEQUENCE [LARGE SCALE GENOMIC DNA]</scope>
    <source>
        <strain evidence="1">Cell 8/11</strain>
    </source>
</reference>
<protein>
    <recommendedName>
        <fullName evidence="3">DUF4160 domain-containing protein</fullName>
    </recommendedName>
</protein>
<accession>W2D1W6</accession>
<comment type="caution">
    <text evidence="1">The sequence shown here is derived from an EMBL/GenBank/DDBJ whole genome shotgun (WGS) entry which is preliminary data.</text>
</comment>
<dbReference type="PATRIC" id="fig|1411915.3.peg.64"/>
<dbReference type="AlphaFoldDB" id="W2D1W6"/>
<sequence length="45" mass="5275">MPTIFEIFGLRFFFFADDHKPIHVHVTKGGDDIKIAIELKIEKLF</sequence>
<dbReference type="Pfam" id="PF13711">
    <property type="entry name" value="DUF4160"/>
    <property type="match status" value="1"/>
</dbReference>